<dbReference type="Proteomes" id="UP001580346">
    <property type="component" value="Unassembled WGS sequence"/>
</dbReference>
<keyword evidence="3" id="KW-1185">Reference proteome</keyword>
<dbReference type="InterPro" id="IPR018730">
    <property type="entry name" value="DUF2273"/>
</dbReference>
<keyword evidence="1" id="KW-0472">Membrane</keyword>
<reference evidence="2 3" key="1">
    <citation type="submission" date="2024-09" db="EMBL/GenBank/DDBJ databases">
        <title>Paenibacillus zeirhizospherea sp. nov., isolated from surface of the maize (Zea mays) roots in a horticulture field, Hungary.</title>
        <authorList>
            <person name="Marton D."/>
            <person name="Farkas M."/>
            <person name="Bedics A."/>
            <person name="Toth E."/>
            <person name="Tancsics A."/>
            <person name="Boka K."/>
            <person name="Maroti G."/>
            <person name="Kriszt B."/>
            <person name="Cserhati M."/>
        </authorList>
    </citation>
    <scope>NUCLEOTIDE SEQUENCE [LARGE SCALE GENOMIC DNA]</scope>
    <source>
        <strain evidence="2 3">KCTC 33519</strain>
    </source>
</reference>
<proteinExistence type="predicted"/>
<organism evidence="2 3">
    <name type="scientific">Paenibacillus enshidis</name>
    <dbReference type="NCBI Taxonomy" id="1458439"/>
    <lineage>
        <taxon>Bacteria</taxon>
        <taxon>Bacillati</taxon>
        <taxon>Bacillota</taxon>
        <taxon>Bacilli</taxon>
        <taxon>Bacillales</taxon>
        <taxon>Paenibacillaceae</taxon>
        <taxon>Paenibacillus</taxon>
    </lineage>
</organism>
<dbReference type="EMBL" id="JBHHMI010000015">
    <property type="protein sequence ID" value="MFB5268367.1"/>
    <property type="molecule type" value="Genomic_DNA"/>
</dbReference>
<protein>
    <submittedName>
        <fullName evidence="2">DUF2273 domain-containing protein</fullName>
    </submittedName>
</protein>
<keyword evidence="1" id="KW-0812">Transmembrane</keyword>
<dbReference type="RefSeq" id="WP_375356562.1">
    <property type="nucleotide sequence ID" value="NZ_JBHHMI010000015.1"/>
</dbReference>
<feature type="transmembrane region" description="Helical" evidence="1">
    <location>
        <begin position="15"/>
        <end position="47"/>
    </location>
</feature>
<dbReference type="Pfam" id="PF10031">
    <property type="entry name" value="DUF2273"/>
    <property type="match status" value="1"/>
</dbReference>
<evidence type="ECO:0000313" key="2">
    <source>
        <dbReference type="EMBL" id="MFB5268367.1"/>
    </source>
</evidence>
<evidence type="ECO:0000256" key="1">
    <source>
        <dbReference type="SAM" id="Phobius"/>
    </source>
</evidence>
<gene>
    <name evidence="2" type="ORF">ACE41H_16515</name>
</gene>
<name>A0ABV5AVX9_9BACL</name>
<accession>A0ABV5AVX9</accession>
<sequence>MPTWNEIWLEYKGRILGIAGGICLGIVYLVSGLLDMLIFALLVFIGYTLGKRFDAKLDVFEPLKKLGDWIFNRKRPFK</sequence>
<evidence type="ECO:0000313" key="3">
    <source>
        <dbReference type="Proteomes" id="UP001580346"/>
    </source>
</evidence>
<comment type="caution">
    <text evidence="2">The sequence shown here is derived from an EMBL/GenBank/DDBJ whole genome shotgun (WGS) entry which is preliminary data.</text>
</comment>
<keyword evidence="1" id="KW-1133">Transmembrane helix</keyword>